<sequence length="39" mass="4419">MVAALEEYLEENCTLTLVQLRDKIMGRFQVDVSTSTINS</sequence>
<evidence type="ECO:0000313" key="4">
    <source>
        <dbReference type="Proteomes" id="UP000251314"/>
    </source>
</evidence>
<reference evidence="1" key="2">
    <citation type="submission" date="2018-10" db="EMBL/GenBank/DDBJ databases">
        <title>Effector identification in a new, highly contiguous assembly of the strawberry crown rot pathogen Phytophthora cactorum.</title>
        <authorList>
            <person name="Armitage A.D."/>
            <person name="Nellist C.F."/>
            <person name="Bates H."/>
            <person name="Vickerstaff R.J."/>
            <person name="Harrison R.J."/>
        </authorList>
    </citation>
    <scope>NUCLEOTIDE SEQUENCE</scope>
    <source>
        <strain evidence="1">15-7</strain>
        <strain evidence="2">4032</strain>
    </source>
</reference>
<dbReference type="EMBL" id="RCMI01000973">
    <property type="protein sequence ID" value="KAG2893109.1"/>
    <property type="molecule type" value="Genomic_DNA"/>
</dbReference>
<dbReference type="Proteomes" id="UP000735874">
    <property type="component" value="Unassembled WGS sequence"/>
</dbReference>
<keyword evidence="4" id="KW-1185">Reference proteome</keyword>
<name>A0A329R8Q1_9STRA</name>
<dbReference type="EMBL" id="MJFZ01002361">
    <property type="protein sequence ID" value="RAW20810.1"/>
    <property type="molecule type" value="Genomic_DNA"/>
</dbReference>
<evidence type="ECO:0000313" key="3">
    <source>
        <dbReference type="EMBL" id="RAW20810.1"/>
    </source>
</evidence>
<dbReference type="Proteomes" id="UP000251314">
    <property type="component" value="Unassembled WGS sequence"/>
</dbReference>
<dbReference type="OrthoDB" id="7735899at2759"/>
<evidence type="ECO:0000313" key="1">
    <source>
        <dbReference type="EMBL" id="KAG2852382.1"/>
    </source>
</evidence>
<organism evidence="3 4">
    <name type="scientific">Phytophthora cactorum</name>
    <dbReference type="NCBI Taxonomy" id="29920"/>
    <lineage>
        <taxon>Eukaryota</taxon>
        <taxon>Sar</taxon>
        <taxon>Stramenopiles</taxon>
        <taxon>Oomycota</taxon>
        <taxon>Peronosporomycetes</taxon>
        <taxon>Peronosporales</taxon>
        <taxon>Peronosporaceae</taxon>
        <taxon>Phytophthora</taxon>
    </lineage>
</organism>
<dbReference type="VEuPathDB" id="FungiDB:PC110_g22747"/>
<dbReference type="AlphaFoldDB" id="A0A329R8Q1"/>
<evidence type="ECO:0000313" key="2">
    <source>
        <dbReference type="EMBL" id="KAG2893109.1"/>
    </source>
</evidence>
<reference evidence="3 4" key="1">
    <citation type="submission" date="2018-01" db="EMBL/GenBank/DDBJ databases">
        <title>Draft genome of the strawberry crown rot pathogen Phytophthora cactorum.</title>
        <authorList>
            <person name="Armitage A.D."/>
            <person name="Lysoe E."/>
            <person name="Nellist C.F."/>
            <person name="Harrison R.J."/>
            <person name="Brurberg M.B."/>
        </authorList>
    </citation>
    <scope>NUCLEOTIDE SEQUENCE [LARGE SCALE GENOMIC DNA]</scope>
    <source>
        <strain evidence="3 4">10300</strain>
    </source>
</reference>
<dbReference type="Proteomes" id="UP000774804">
    <property type="component" value="Unassembled WGS sequence"/>
</dbReference>
<protein>
    <submittedName>
        <fullName evidence="3">Uncharacterized protein</fullName>
    </submittedName>
</protein>
<gene>
    <name evidence="3" type="ORF">PC110_g22747</name>
    <name evidence="1" type="ORF">PC113_g15078</name>
    <name evidence="2" type="ORF">PC115_g18575</name>
</gene>
<dbReference type="EMBL" id="RCMG01000545">
    <property type="protein sequence ID" value="KAG2852382.1"/>
    <property type="molecule type" value="Genomic_DNA"/>
</dbReference>
<comment type="caution">
    <text evidence="3">The sequence shown here is derived from an EMBL/GenBank/DDBJ whole genome shotgun (WGS) entry which is preliminary data.</text>
</comment>
<proteinExistence type="predicted"/>
<accession>A0A329R8Q1</accession>